<keyword evidence="1 3" id="KW-0479">Metal-binding</keyword>
<dbReference type="Pfam" id="PF01026">
    <property type="entry name" value="TatD_DNase"/>
    <property type="match status" value="1"/>
</dbReference>
<feature type="binding site" evidence="3">
    <location>
        <position position="201"/>
    </location>
    <ligand>
        <name>a divalent metal cation</name>
        <dbReference type="ChEBI" id="CHEBI:60240"/>
        <label>1</label>
    </ligand>
</feature>
<dbReference type="GO" id="GO:0046872">
    <property type="term" value="F:metal ion binding"/>
    <property type="evidence" value="ECO:0007669"/>
    <property type="project" value="UniProtKB-KW"/>
</dbReference>
<evidence type="ECO:0000256" key="2">
    <source>
        <dbReference type="ARBA" id="ARBA00022801"/>
    </source>
</evidence>
<feature type="binding site" evidence="3">
    <location>
        <position position="128"/>
    </location>
    <ligand>
        <name>a divalent metal cation</name>
        <dbReference type="ChEBI" id="CHEBI:60240"/>
        <label>2</label>
    </ligand>
</feature>
<proteinExistence type="predicted"/>
<dbReference type="InterPro" id="IPR032466">
    <property type="entry name" value="Metal_Hydrolase"/>
</dbReference>
<reference evidence="4 5" key="1">
    <citation type="submission" date="2018-07" db="EMBL/GenBank/DDBJ databases">
        <title>GABA Modulating Bacteria of the Human Gut Microbiota.</title>
        <authorList>
            <person name="Strandwitz P."/>
            <person name="Kim K.H."/>
            <person name="Terekhova D."/>
            <person name="Liu J.K."/>
            <person name="Sharma A."/>
            <person name="Levering J."/>
            <person name="Mcdonald D."/>
            <person name="Dietrich D."/>
            <person name="Ramadhar T.R."/>
            <person name="Lekbua A."/>
            <person name="Mroue N."/>
            <person name="Liston C."/>
            <person name="Stewart E.J."/>
            <person name="Dubin M.J."/>
            <person name="Zengler K."/>
            <person name="Knight R."/>
            <person name="Gilbert J.A."/>
            <person name="Clardy J."/>
            <person name="Lewis K."/>
        </authorList>
    </citation>
    <scope>NUCLEOTIDE SEQUENCE [LARGE SCALE GENOMIC DNA]</scope>
    <source>
        <strain evidence="4 5">KLE1738</strain>
    </source>
</reference>
<keyword evidence="2" id="KW-0378">Hydrolase</keyword>
<keyword evidence="5" id="KW-1185">Reference proteome</keyword>
<dbReference type="Gene3D" id="3.20.20.140">
    <property type="entry name" value="Metal-dependent hydrolases"/>
    <property type="match status" value="1"/>
</dbReference>
<dbReference type="GO" id="GO:0016788">
    <property type="term" value="F:hydrolase activity, acting on ester bonds"/>
    <property type="evidence" value="ECO:0007669"/>
    <property type="project" value="InterPro"/>
</dbReference>
<evidence type="ECO:0000313" key="4">
    <source>
        <dbReference type="EMBL" id="RFT06579.1"/>
    </source>
</evidence>
<comment type="caution">
    <text evidence="4">The sequence shown here is derived from an EMBL/GenBank/DDBJ whole genome shotgun (WGS) entry which is preliminary data.</text>
</comment>
<evidence type="ECO:0000256" key="3">
    <source>
        <dbReference type="PIRSR" id="PIRSR005902-1"/>
    </source>
</evidence>
<dbReference type="PIRSF" id="PIRSF005902">
    <property type="entry name" value="DNase_TatD"/>
    <property type="match status" value="1"/>
</dbReference>
<organism evidence="4 5">
    <name type="scientific">Evtepia gabavorous</name>
    <dbReference type="NCBI Taxonomy" id="2211183"/>
    <lineage>
        <taxon>Bacteria</taxon>
        <taxon>Bacillati</taxon>
        <taxon>Bacillota</taxon>
        <taxon>Clostridia</taxon>
        <taxon>Eubacteriales</taxon>
        <taxon>Evtepia</taxon>
    </lineage>
</organism>
<dbReference type="FunFam" id="3.20.20.140:FF:000005">
    <property type="entry name" value="TatD family hydrolase"/>
    <property type="match status" value="1"/>
</dbReference>
<dbReference type="InterPro" id="IPR015991">
    <property type="entry name" value="TatD/YcfH-like"/>
</dbReference>
<dbReference type="InterPro" id="IPR001130">
    <property type="entry name" value="TatD-like"/>
</dbReference>
<dbReference type="PROSITE" id="PS01091">
    <property type="entry name" value="TATD_3"/>
    <property type="match status" value="1"/>
</dbReference>
<dbReference type="GO" id="GO:0005829">
    <property type="term" value="C:cytosol"/>
    <property type="evidence" value="ECO:0007669"/>
    <property type="project" value="TreeGrafter"/>
</dbReference>
<dbReference type="PANTHER" id="PTHR46124:SF2">
    <property type="entry name" value="D-AMINOACYL-TRNA DEACYLASE"/>
    <property type="match status" value="1"/>
</dbReference>
<accession>A0A3E2B3I1</accession>
<dbReference type="EMBL" id="QQRQ01000008">
    <property type="protein sequence ID" value="RFT06579.1"/>
    <property type="molecule type" value="Genomic_DNA"/>
</dbReference>
<feature type="binding site" evidence="3">
    <location>
        <position position="8"/>
    </location>
    <ligand>
        <name>a divalent metal cation</name>
        <dbReference type="ChEBI" id="CHEBI:60240"/>
        <label>1</label>
    </ligand>
</feature>
<evidence type="ECO:0000256" key="1">
    <source>
        <dbReference type="ARBA" id="ARBA00022723"/>
    </source>
</evidence>
<dbReference type="GO" id="GO:0004536">
    <property type="term" value="F:DNA nuclease activity"/>
    <property type="evidence" value="ECO:0007669"/>
    <property type="project" value="InterPro"/>
</dbReference>
<dbReference type="SUPFAM" id="SSF51556">
    <property type="entry name" value="Metallo-dependent hydrolases"/>
    <property type="match status" value="1"/>
</dbReference>
<protein>
    <submittedName>
        <fullName evidence="4">TatD family deoxyribonuclease</fullName>
    </submittedName>
</protein>
<name>A0A3E2B3I1_9FIRM</name>
<dbReference type="GeneID" id="97995330"/>
<dbReference type="OrthoDB" id="9810005at2"/>
<sequence>MLFDTHAHYYAEAFDPDRDAVLSALPAAGVGLVLCPGCDLDTSRQSIQLAEAYPHVYAAAGVHPEDALGLPVDWLDQVAEMTRHPKVKAIGEIGLDYYWKEVPRDLQKEVFRAQLQLAKVLDLPVIVHDREAHADCLAIVREFPGVRGVFHCYSGSAEDAKTLVKLGWHLSFTGTITFKNARKAPEVIAAVPLERIMVETDAPYMAPTPFRGKRCDSRYVYRMAETIAEIKGLTPAEVEQATTENGKALFAIP</sequence>
<dbReference type="RefSeq" id="WP_021919253.1">
    <property type="nucleotide sequence ID" value="NZ_CAKXKJ010000004.1"/>
</dbReference>
<dbReference type="InterPro" id="IPR018228">
    <property type="entry name" value="DNase_TatD-rel_CS"/>
</dbReference>
<dbReference type="CDD" id="cd01310">
    <property type="entry name" value="TatD_DNAse"/>
    <property type="match status" value="1"/>
</dbReference>
<dbReference type="PANTHER" id="PTHR46124">
    <property type="entry name" value="D-AMINOACYL-TRNA DEACYLASE"/>
    <property type="match status" value="1"/>
</dbReference>
<evidence type="ECO:0000313" key="5">
    <source>
        <dbReference type="Proteomes" id="UP000260649"/>
    </source>
</evidence>
<gene>
    <name evidence="4" type="ORF">DV520_06215</name>
</gene>
<feature type="binding site" evidence="3">
    <location>
        <position position="92"/>
    </location>
    <ligand>
        <name>a divalent metal cation</name>
        <dbReference type="ChEBI" id="CHEBI:60240"/>
        <label>1</label>
    </ligand>
</feature>
<dbReference type="NCBIfam" id="TIGR00010">
    <property type="entry name" value="YchF/TatD family DNA exonuclease"/>
    <property type="match status" value="1"/>
</dbReference>
<feature type="binding site" evidence="3">
    <location>
        <position position="6"/>
    </location>
    <ligand>
        <name>a divalent metal cation</name>
        <dbReference type="ChEBI" id="CHEBI:60240"/>
        <label>1</label>
    </ligand>
</feature>
<dbReference type="Proteomes" id="UP000260649">
    <property type="component" value="Unassembled WGS sequence"/>
</dbReference>
<feature type="binding site" evidence="3">
    <location>
        <position position="151"/>
    </location>
    <ligand>
        <name>a divalent metal cation</name>
        <dbReference type="ChEBI" id="CHEBI:60240"/>
        <label>2</label>
    </ligand>
</feature>
<dbReference type="AlphaFoldDB" id="A0A3E2B3I1"/>